<dbReference type="Pfam" id="PF00078">
    <property type="entry name" value="RVT_1"/>
    <property type="match status" value="1"/>
</dbReference>
<dbReference type="Proteomes" id="UP001591681">
    <property type="component" value="Unassembled WGS sequence"/>
</dbReference>
<accession>A0ABD1KMB4</accession>
<evidence type="ECO:0000313" key="3">
    <source>
        <dbReference type="EMBL" id="KAL2100234.1"/>
    </source>
</evidence>
<feature type="domain" description="Reverse transcriptase" evidence="2">
    <location>
        <begin position="498"/>
        <end position="770"/>
    </location>
</feature>
<evidence type="ECO:0000256" key="1">
    <source>
        <dbReference type="SAM" id="Coils"/>
    </source>
</evidence>
<evidence type="ECO:0000313" key="4">
    <source>
        <dbReference type="Proteomes" id="UP001591681"/>
    </source>
</evidence>
<comment type="caution">
    <text evidence="3">The sequence shown here is derived from an EMBL/GenBank/DDBJ whole genome shotgun (WGS) entry which is preliminary data.</text>
</comment>
<dbReference type="PANTHER" id="PTHR31635">
    <property type="entry name" value="REVERSE TRANSCRIPTASE DOMAIN-CONTAINING PROTEIN-RELATED"/>
    <property type="match status" value="1"/>
</dbReference>
<sequence length="1252" mass="143404">MANNSLVKVVSWNINGCGNPVKRKKVLSYLKLQHTDIAFIQETHLKDEEAKKFKRDWVGQVFFSSFSTKKNGVLILVHKLLNFSLVREFTDTNGRVICLDAIINGMKLTLCNVYAPNKEDPSFFHEVNKILGNAQGQVVLAGDFNQVLDGALDKSRFTGTVLPKDRAAIQMLMKDNGLIDAWRMVNPSKREYSFYSHCHKSYSRIDFILISQSLINAVTDCNINAISLSDHAPVELCLKLHPDKLRRGRWRMNTSILQDEVFHNELARDLSSFFDINMGSTDSVAMVWEASKAYIRGKIIAHTSRMKKEYINTVKTLESELITMERQLAEHYSDNLFNDICKCKIKIQEIFNKKAEYALFRLKTTFYEAGEKTGKLLARQLKEQSSAHVIPAIRRDGVLVTSPKEINEVFRQFYEKLYTSEGIPSESSLRNFFLNITLPKLSAEQADILDKPVSQDEVRKAIQSMKTGKSPGTDGFPVEYYKQYMDILIPVLTKVFEEAFQAGFLPPSLNEALISLIPKKGRDHTDSANFRPISLMNVDNKILAKVLALRLETVLPGIIHRDQVGFVRGRSSTDNLRRLMHLMWLNSSNTVPVAAISLDAEKAFDRVGWNFLHSALSEFGFGTSFMKWVKVLYSDPKAAITTNGVISSFFNLSRGTRQGCPLSPLLFTIVLEPLAIAIRANLSIKGVDGGGSEHKLMLYADDILFLTSDPQNSLPVLMHIISEYSQLSGYKINWTKSEAMPISKHCHPHILTKYNFRWIPKGMVYLGIKISPDFSEMTALNYETLLQKIKTNIGKWGKLNLTLCGKINVVKMVIAPQFNYISMMLPLNIPDHIFKQYDNLIKEFLWAGRKPRFKMNKLFTPKSKGGLSLPNVRLYNLSFELAKIAKHWSGTVSDLGWVTIEQALATPFHPIQVLAQQVTGLVEDRNPVIQHSRGVWAKIHKLHKLSHYKQQYSSLWLNPELKIDKRTVFWKKWVENGIHTINDLYKAGVLKSFAELSQEYHLQEKGDFWKYLQIRHCLSKKIQLTVVDNPIVDCLQSSVNHRASGFYNNTVCLTSSSCEHLRLIWQRDLECNIDEDTWEHILADSGKYIREVRCKFIQFKILHRFYWTPSRLFRIGLINSSTCWKCKKETGTFLHLIWDCAMVKPFWGKILKFLETWITVNLPLCPRLCLLGDKSVIPRLTKEVHSVLMVGLASAARIILRHWKAPEQPTFQEWKVLMTETASYEVMLTRIRGKRPVELSHWVSFQVYLTSP</sequence>
<protein>
    <recommendedName>
        <fullName evidence="2">Reverse transcriptase domain-containing protein</fullName>
    </recommendedName>
</protein>
<dbReference type="PROSITE" id="PS50878">
    <property type="entry name" value="RT_POL"/>
    <property type="match status" value="1"/>
</dbReference>
<evidence type="ECO:0000259" key="2">
    <source>
        <dbReference type="PROSITE" id="PS50878"/>
    </source>
</evidence>
<dbReference type="SUPFAM" id="SSF56219">
    <property type="entry name" value="DNase I-like"/>
    <property type="match status" value="1"/>
</dbReference>
<dbReference type="InterPro" id="IPR036691">
    <property type="entry name" value="Endo/exonu/phosph_ase_sf"/>
</dbReference>
<dbReference type="Gene3D" id="3.60.10.10">
    <property type="entry name" value="Endonuclease/exonuclease/phosphatase"/>
    <property type="match status" value="1"/>
</dbReference>
<keyword evidence="1" id="KW-0175">Coiled coil</keyword>
<organism evidence="3 4">
    <name type="scientific">Coilia grayii</name>
    <name type="common">Gray's grenadier anchovy</name>
    <dbReference type="NCBI Taxonomy" id="363190"/>
    <lineage>
        <taxon>Eukaryota</taxon>
        <taxon>Metazoa</taxon>
        <taxon>Chordata</taxon>
        <taxon>Craniata</taxon>
        <taxon>Vertebrata</taxon>
        <taxon>Euteleostomi</taxon>
        <taxon>Actinopterygii</taxon>
        <taxon>Neopterygii</taxon>
        <taxon>Teleostei</taxon>
        <taxon>Clupei</taxon>
        <taxon>Clupeiformes</taxon>
        <taxon>Clupeoidei</taxon>
        <taxon>Engraulidae</taxon>
        <taxon>Coilinae</taxon>
        <taxon>Coilia</taxon>
    </lineage>
</organism>
<dbReference type="InterPro" id="IPR043502">
    <property type="entry name" value="DNA/RNA_pol_sf"/>
</dbReference>
<dbReference type="PANTHER" id="PTHR31635:SF196">
    <property type="entry name" value="REVERSE TRANSCRIPTASE DOMAIN-CONTAINING PROTEIN-RELATED"/>
    <property type="match status" value="1"/>
</dbReference>
<name>A0ABD1KMB4_9TELE</name>
<dbReference type="EMBL" id="JBHFQA010000004">
    <property type="protein sequence ID" value="KAL2100234.1"/>
    <property type="molecule type" value="Genomic_DNA"/>
</dbReference>
<dbReference type="SUPFAM" id="SSF56672">
    <property type="entry name" value="DNA/RNA polymerases"/>
    <property type="match status" value="1"/>
</dbReference>
<gene>
    <name evidence="3" type="ORF">ACEWY4_004628</name>
</gene>
<dbReference type="CDD" id="cd01650">
    <property type="entry name" value="RT_nLTR_like"/>
    <property type="match status" value="1"/>
</dbReference>
<dbReference type="InterPro" id="IPR000477">
    <property type="entry name" value="RT_dom"/>
</dbReference>
<feature type="coiled-coil region" evidence="1">
    <location>
        <begin position="307"/>
        <end position="334"/>
    </location>
</feature>
<proteinExistence type="predicted"/>
<dbReference type="InterPro" id="IPR005135">
    <property type="entry name" value="Endo/exonuclease/phosphatase"/>
</dbReference>
<dbReference type="AlphaFoldDB" id="A0ABD1KMB4"/>
<keyword evidence="4" id="KW-1185">Reference proteome</keyword>
<dbReference type="CDD" id="cd09076">
    <property type="entry name" value="L1-EN"/>
    <property type="match status" value="1"/>
</dbReference>
<reference evidence="3 4" key="1">
    <citation type="submission" date="2024-09" db="EMBL/GenBank/DDBJ databases">
        <title>A chromosome-level genome assembly of Gray's grenadier anchovy, Coilia grayii.</title>
        <authorList>
            <person name="Fu Z."/>
        </authorList>
    </citation>
    <scope>NUCLEOTIDE SEQUENCE [LARGE SCALE GENOMIC DNA]</scope>
    <source>
        <strain evidence="3">G4</strain>
        <tissue evidence="3">Muscle</tissue>
    </source>
</reference>
<dbReference type="Pfam" id="PF03372">
    <property type="entry name" value="Exo_endo_phos"/>
    <property type="match status" value="1"/>
</dbReference>